<evidence type="ECO:0000256" key="1">
    <source>
        <dbReference type="ARBA" id="ARBA00022801"/>
    </source>
</evidence>
<dbReference type="PANTHER" id="PTHR10272:SF0">
    <property type="entry name" value="PLATELET-ACTIVATING FACTOR ACETYLHYDROLASE"/>
    <property type="match status" value="1"/>
</dbReference>
<reference evidence="5 6" key="1">
    <citation type="submission" date="2018-04" db="EMBL/GenBank/DDBJ databases">
        <title>Altererythrobacter sp. HME9302 genome sequencing and assembly.</title>
        <authorList>
            <person name="Kang H."/>
            <person name="Kim H."/>
            <person name="Joh K."/>
        </authorList>
    </citation>
    <scope>NUCLEOTIDE SEQUENCE [LARGE SCALE GENOMIC DNA]</scope>
    <source>
        <strain evidence="5 6">HME9302</strain>
    </source>
</reference>
<dbReference type="GO" id="GO:0003847">
    <property type="term" value="F:1-alkyl-2-acetylglycerophosphocholine esterase activity"/>
    <property type="evidence" value="ECO:0007669"/>
    <property type="project" value="TreeGrafter"/>
</dbReference>
<dbReference type="RefSeq" id="WP_115366935.1">
    <property type="nucleotide sequence ID" value="NZ_QBKA01000002.1"/>
</dbReference>
<sequence>MTLAILLLAFASALSLFGARSMVRRSRKAWLVAAVVVLVAAIMLVLAVEPMRWQLYAPLGLAVLALLTAVLRLSRGAPDRPRWCSALAATGAASLFALALLPPLLFPMFTVPEPVGEMPVGTRSIALVDPDRPDPVGGAPSGQRELAIRAWYPASRADADRETAQLMSKGVADGMVSGATPTFIFQHLQLIGTASVVDAPIWQDIERAPIVIFVPGFRSFTTQSSVLAQDLASQGFVVLAIGSPGDASALEYPDSRIAAFNNDSLLADEKGVEALTRATTATNVKAQRAAIGEALEEMRGADATLRHQVADVRLLADVIAREEVDGFAGHLDTSRVFIVGMSLGGAVAAQACAELSICAGAVNLDGFQFGDFFERSYPKPLLVLMSDRGEVPPLNGSMYRERGSSFPNNVLYREIAGASHLDFTDFTLAAPWLKRWAPNPLLGAVNGEDMVAATSSTITGFLRSAIAGRSASFRIRSTDKVRFRSVDSGSKAQP</sequence>
<keyword evidence="6" id="KW-1185">Reference proteome</keyword>
<protein>
    <recommendedName>
        <fullName evidence="7">1-alkyl-2-acetylglycerophosphocholine esterase</fullName>
    </recommendedName>
</protein>
<keyword evidence="4" id="KW-0472">Membrane</keyword>
<keyword evidence="2" id="KW-0442">Lipid degradation</keyword>
<dbReference type="OrthoDB" id="9771666at2"/>
<name>A0A369Q7K5_9SPHN</name>
<keyword evidence="4" id="KW-1133">Transmembrane helix</keyword>
<dbReference type="SUPFAM" id="SSF53474">
    <property type="entry name" value="alpha/beta-Hydrolases"/>
    <property type="match status" value="1"/>
</dbReference>
<dbReference type="GO" id="GO:0016042">
    <property type="term" value="P:lipid catabolic process"/>
    <property type="evidence" value="ECO:0007669"/>
    <property type="project" value="UniProtKB-KW"/>
</dbReference>
<dbReference type="Proteomes" id="UP000253727">
    <property type="component" value="Unassembled WGS sequence"/>
</dbReference>
<evidence type="ECO:0000256" key="3">
    <source>
        <dbReference type="ARBA" id="ARBA00023098"/>
    </source>
</evidence>
<evidence type="ECO:0000313" key="6">
    <source>
        <dbReference type="Proteomes" id="UP000253727"/>
    </source>
</evidence>
<keyword evidence="3" id="KW-0443">Lipid metabolism</keyword>
<keyword evidence="4" id="KW-0812">Transmembrane</keyword>
<comment type="caution">
    <text evidence="5">The sequence shown here is derived from an EMBL/GenBank/DDBJ whole genome shotgun (WGS) entry which is preliminary data.</text>
</comment>
<dbReference type="EMBL" id="QBKA01000002">
    <property type="protein sequence ID" value="RDC60861.1"/>
    <property type="molecule type" value="Genomic_DNA"/>
</dbReference>
<feature type="transmembrane region" description="Helical" evidence="4">
    <location>
        <begin position="55"/>
        <end position="74"/>
    </location>
</feature>
<dbReference type="PANTHER" id="PTHR10272">
    <property type="entry name" value="PLATELET-ACTIVATING FACTOR ACETYLHYDROLASE"/>
    <property type="match status" value="1"/>
</dbReference>
<feature type="transmembrane region" description="Helical" evidence="4">
    <location>
        <begin position="29"/>
        <end position="48"/>
    </location>
</feature>
<evidence type="ECO:0000256" key="4">
    <source>
        <dbReference type="SAM" id="Phobius"/>
    </source>
</evidence>
<evidence type="ECO:0000313" key="5">
    <source>
        <dbReference type="EMBL" id="RDC60861.1"/>
    </source>
</evidence>
<accession>A0A369Q7K5</accession>
<dbReference type="Pfam" id="PF03403">
    <property type="entry name" value="PAF-AH_p_II"/>
    <property type="match status" value="1"/>
</dbReference>
<keyword evidence="1" id="KW-0378">Hydrolase</keyword>
<evidence type="ECO:0008006" key="7">
    <source>
        <dbReference type="Google" id="ProtNLM"/>
    </source>
</evidence>
<dbReference type="InterPro" id="IPR029058">
    <property type="entry name" value="AB_hydrolase_fold"/>
</dbReference>
<evidence type="ECO:0000256" key="2">
    <source>
        <dbReference type="ARBA" id="ARBA00022963"/>
    </source>
</evidence>
<proteinExistence type="predicted"/>
<dbReference type="AlphaFoldDB" id="A0A369Q7K5"/>
<gene>
    <name evidence="5" type="ORF">HME9302_02077</name>
</gene>
<organism evidence="5 6">
    <name type="scientific">Alteripontixanthobacter maritimus</name>
    <dbReference type="NCBI Taxonomy" id="2161824"/>
    <lineage>
        <taxon>Bacteria</taxon>
        <taxon>Pseudomonadati</taxon>
        <taxon>Pseudomonadota</taxon>
        <taxon>Alphaproteobacteria</taxon>
        <taxon>Sphingomonadales</taxon>
        <taxon>Erythrobacteraceae</taxon>
        <taxon>Alteripontixanthobacter</taxon>
    </lineage>
</organism>
<feature type="transmembrane region" description="Helical" evidence="4">
    <location>
        <begin position="86"/>
        <end position="106"/>
    </location>
</feature>
<dbReference type="Gene3D" id="3.40.50.1820">
    <property type="entry name" value="alpha/beta hydrolase"/>
    <property type="match status" value="1"/>
</dbReference>